<comment type="caution">
    <text evidence="1">The sequence shown here is derived from an EMBL/GenBank/DDBJ whole genome shotgun (WGS) entry which is preliminary data.</text>
</comment>
<dbReference type="InterPro" id="IPR039261">
    <property type="entry name" value="FNR_nucleotide-bd"/>
</dbReference>
<dbReference type="EMBL" id="BMAO01021717">
    <property type="protein sequence ID" value="GFQ76990.1"/>
    <property type="molecule type" value="Genomic_DNA"/>
</dbReference>
<proteinExistence type="predicted"/>
<dbReference type="AlphaFoldDB" id="A0A8X6FCP3"/>
<protein>
    <recommendedName>
        <fullName evidence="3">Ferric reductase NAD binding domain-containing protein</fullName>
    </recommendedName>
</protein>
<dbReference type="OrthoDB" id="6019201at2759"/>
<evidence type="ECO:0008006" key="3">
    <source>
        <dbReference type="Google" id="ProtNLM"/>
    </source>
</evidence>
<dbReference type="Proteomes" id="UP000887116">
    <property type="component" value="Unassembled WGS sequence"/>
</dbReference>
<keyword evidence="2" id="KW-1185">Reference proteome</keyword>
<evidence type="ECO:0000313" key="1">
    <source>
        <dbReference type="EMBL" id="GFQ76990.1"/>
    </source>
</evidence>
<evidence type="ECO:0000313" key="2">
    <source>
        <dbReference type="Proteomes" id="UP000887116"/>
    </source>
</evidence>
<dbReference type="Gene3D" id="3.40.50.80">
    <property type="entry name" value="Nucleotide-binding domain of ferredoxin-NADP reductase (FNR) module"/>
    <property type="match status" value="1"/>
</dbReference>
<organism evidence="1 2">
    <name type="scientific">Trichonephila clavata</name>
    <name type="common">Joro spider</name>
    <name type="synonym">Nephila clavata</name>
    <dbReference type="NCBI Taxonomy" id="2740835"/>
    <lineage>
        <taxon>Eukaryota</taxon>
        <taxon>Metazoa</taxon>
        <taxon>Ecdysozoa</taxon>
        <taxon>Arthropoda</taxon>
        <taxon>Chelicerata</taxon>
        <taxon>Arachnida</taxon>
        <taxon>Araneae</taxon>
        <taxon>Araneomorphae</taxon>
        <taxon>Entelegynae</taxon>
        <taxon>Araneoidea</taxon>
        <taxon>Nephilidae</taxon>
        <taxon>Trichonephila</taxon>
    </lineage>
</organism>
<reference evidence="1" key="1">
    <citation type="submission" date="2020-07" db="EMBL/GenBank/DDBJ databases">
        <title>Multicomponent nature underlies the extraordinary mechanical properties of spider dragline silk.</title>
        <authorList>
            <person name="Kono N."/>
            <person name="Nakamura H."/>
            <person name="Mori M."/>
            <person name="Yoshida Y."/>
            <person name="Ohtoshi R."/>
            <person name="Malay A.D."/>
            <person name="Moran D.A.P."/>
            <person name="Tomita M."/>
            <person name="Numata K."/>
            <person name="Arakawa K."/>
        </authorList>
    </citation>
    <scope>NUCLEOTIDE SEQUENCE</scope>
</reference>
<feature type="non-terminal residue" evidence="1">
    <location>
        <position position="1"/>
    </location>
</feature>
<name>A0A8X6FCP3_TRICU</name>
<accession>A0A8X6FCP3</accession>
<sequence length="41" mass="4675">VSKVGVFSCGPTAMTENITKSCETVNKNRKLPYFIHHFENF</sequence>
<gene>
    <name evidence="1" type="ORF">TNCT_272341</name>
</gene>